<reference evidence="1" key="1">
    <citation type="journal article" date="2025" name="Int. J. Syst. Evol. Microbiol.">
        <title>Inconstantimicrobium mannanitabidum sp. nov., a novel member of the family Clostridiaceae isolated from anoxic soil under the treatment of reductive soil disinfestation.</title>
        <authorList>
            <person name="Ueki A."/>
            <person name="Tonouchi A."/>
            <person name="Honma S."/>
            <person name="Kaku N."/>
            <person name="Ueki K."/>
        </authorList>
    </citation>
    <scope>NUCLEOTIDE SEQUENCE</scope>
    <source>
        <strain evidence="1">TW13</strain>
    </source>
</reference>
<comment type="caution">
    <text evidence="1">The sequence shown here is derived from an EMBL/GenBank/DDBJ whole genome shotgun (WGS) entry which is preliminary data.</text>
</comment>
<keyword evidence="1" id="KW-0067">ATP-binding</keyword>
<gene>
    <name evidence="1" type="ORF">rsdtw13_19690</name>
</gene>
<proteinExistence type="predicted"/>
<sequence length="211" mass="23680">MEYIEVKNVYKVIKGNIILENINLSLEKGKIYGFVGSNGAGKTMLFRTICGLIRPTEGEVVIDDKILSKEIDCPSSCGVILDTPGFWENQTGFECLKNIASIKSIIDEDTISLWMLKLGLNPKNKRVFRKYSLGMKQKLALAQAFMESPDLLILDEPTNALDEESIDNLKLILKKERIRGATILIASHNKRDIEELCDKVFKVDSGRIAEV</sequence>
<evidence type="ECO:0000313" key="2">
    <source>
        <dbReference type="Proteomes" id="UP001058074"/>
    </source>
</evidence>
<evidence type="ECO:0000313" key="1">
    <source>
        <dbReference type="EMBL" id="GKX66711.1"/>
    </source>
</evidence>
<dbReference type="EMBL" id="BROD01000001">
    <property type="protein sequence ID" value="GKX66711.1"/>
    <property type="molecule type" value="Genomic_DNA"/>
</dbReference>
<protein>
    <submittedName>
        <fullName evidence="1">Multidrug ABC transporter ATP-binding protein</fullName>
    </submittedName>
</protein>
<organism evidence="1 2">
    <name type="scientific">Inconstantimicrobium mannanitabidum</name>
    <dbReference type="NCBI Taxonomy" id="1604901"/>
    <lineage>
        <taxon>Bacteria</taxon>
        <taxon>Bacillati</taxon>
        <taxon>Bacillota</taxon>
        <taxon>Clostridia</taxon>
        <taxon>Eubacteriales</taxon>
        <taxon>Clostridiaceae</taxon>
        <taxon>Inconstantimicrobium</taxon>
    </lineage>
</organism>
<keyword evidence="1" id="KW-0547">Nucleotide-binding</keyword>
<name>A0ACB5RCA7_9CLOT</name>
<dbReference type="Proteomes" id="UP001058074">
    <property type="component" value="Unassembled WGS sequence"/>
</dbReference>
<keyword evidence="2" id="KW-1185">Reference proteome</keyword>
<accession>A0ACB5RCA7</accession>